<evidence type="ECO:0000313" key="2">
    <source>
        <dbReference type="EMBL" id="DAD86142.1"/>
    </source>
</evidence>
<organism evidence="2">
    <name type="scientific">Siphoviridae sp. ctGyV19</name>
    <dbReference type="NCBI Taxonomy" id="2826225"/>
    <lineage>
        <taxon>Viruses</taxon>
        <taxon>Duplodnaviria</taxon>
        <taxon>Heunggongvirae</taxon>
        <taxon>Uroviricota</taxon>
        <taxon>Caudoviricetes</taxon>
    </lineage>
</organism>
<feature type="compositionally biased region" description="Basic and acidic residues" evidence="1">
    <location>
        <begin position="118"/>
        <end position="128"/>
    </location>
</feature>
<feature type="region of interest" description="Disordered" evidence="1">
    <location>
        <begin position="118"/>
        <end position="142"/>
    </location>
</feature>
<dbReference type="EMBL" id="BK014994">
    <property type="protein sequence ID" value="DAD86142.1"/>
    <property type="molecule type" value="Genomic_DNA"/>
</dbReference>
<reference evidence="2" key="1">
    <citation type="journal article" date="2021" name="Proc. Natl. Acad. Sci. U.S.A.">
        <title>A Catalog of Tens of Thousands of Viruses from Human Metagenomes Reveals Hidden Associations with Chronic Diseases.</title>
        <authorList>
            <person name="Tisza M.J."/>
            <person name="Buck C.B."/>
        </authorList>
    </citation>
    <scope>NUCLEOTIDE SEQUENCE</scope>
    <source>
        <strain evidence="2">CtGyV19</strain>
    </source>
</reference>
<evidence type="ECO:0000256" key="1">
    <source>
        <dbReference type="SAM" id="MobiDB-lite"/>
    </source>
</evidence>
<protein>
    <submittedName>
        <fullName evidence="2">Insulin Chain A, Insulin Chain, HORMONE.18A</fullName>
    </submittedName>
</protein>
<accession>A0A8S5MUW2</accession>
<proteinExistence type="predicted"/>
<name>A0A8S5MUW2_9CAUD</name>
<sequence>MTREEVHKLAEAYFVRIGDGHENGVHRPDRKQPDMERVDRDLRRMINRENKNGGCIICGDTGYYRPIPSDPIDTLEYKTYRKMEDSRVHDIIIKNHMMDMAFENRRREAGYAAQIRDKREAAGAERVPEGGAEFPAGAQLRQ</sequence>